<name>A0A7S1Q7F6_ALECA</name>
<protein>
    <recommendedName>
        <fullName evidence="2">Helicase C-terminal domain-containing protein</fullName>
    </recommendedName>
</protein>
<sequence length="293" mass="31639">MGFEPQIRKVMDQMPAEERQTAMFTATWPKECKRLAERYIKNPTQVQIGSDDITTNKNIRQHVEICSDDREKKTALKRILGYLVRGGTCLVFCNTKRKCRDLAWEMGNDRDLGLQAVELHGDLDQRQRDDALNRFRAGEAKLCVATDVAARGLDIRNISTVVNFDAPNQQEDYVHRIGRTGRAGEKGISYTFLVRGDPSDIKKARAIAEVMQTAGQEVSEELRQMAGQPVPRSGGKGGFKGGFKGGGKGGVGGKGGKGGFKGGRGMMMKGGPKGDAVLGGGARPGQGGVEGGP</sequence>
<gene>
    <name evidence="3" type="ORF">ACAT0790_LOCUS17632</name>
</gene>
<organism evidence="3">
    <name type="scientific">Alexandrium catenella</name>
    <name type="common">Red tide dinoflagellate</name>
    <name type="synonym">Gonyaulax catenella</name>
    <dbReference type="NCBI Taxonomy" id="2925"/>
    <lineage>
        <taxon>Eukaryota</taxon>
        <taxon>Sar</taxon>
        <taxon>Alveolata</taxon>
        <taxon>Dinophyceae</taxon>
        <taxon>Gonyaulacales</taxon>
        <taxon>Pyrocystaceae</taxon>
        <taxon>Alexandrium</taxon>
    </lineage>
</organism>
<dbReference type="AlphaFoldDB" id="A0A7S1Q7F6"/>
<feature type="compositionally biased region" description="Gly residues" evidence="1">
    <location>
        <begin position="271"/>
        <end position="293"/>
    </location>
</feature>
<evidence type="ECO:0000313" key="3">
    <source>
        <dbReference type="EMBL" id="CAD9121793.1"/>
    </source>
</evidence>
<evidence type="ECO:0000256" key="1">
    <source>
        <dbReference type="SAM" id="MobiDB-lite"/>
    </source>
</evidence>
<feature type="domain" description="Helicase C-terminal" evidence="2">
    <location>
        <begin position="75"/>
        <end position="226"/>
    </location>
</feature>
<dbReference type="EMBL" id="HBGE01029347">
    <property type="protein sequence ID" value="CAD9121793.1"/>
    <property type="molecule type" value="Transcribed_RNA"/>
</dbReference>
<proteinExistence type="predicted"/>
<accession>A0A7S1Q7F6</accession>
<dbReference type="Gene3D" id="3.40.50.300">
    <property type="entry name" value="P-loop containing nucleotide triphosphate hydrolases"/>
    <property type="match status" value="2"/>
</dbReference>
<feature type="region of interest" description="Disordered" evidence="1">
    <location>
        <begin position="227"/>
        <end position="293"/>
    </location>
</feature>
<dbReference type="Pfam" id="PF00271">
    <property type="entry name" value="Helicase_C"/>
    <property type="match status" value="1"/>
</dbReference>
<feature type="compositionally biased region" description="Gly residues" evidence="1">
    <location>
        <begin position="234"/>
        <end position="265"/>
    </location>
</feature>
<reference evidence="3" key="1">
    <citation type="submission" date="2021-01" db="EMBL/GenBank/DDBJ databases">
        <authorList>
            <person name="Corre E."/>
            <person name="Pelletier E."/>
            <person name="Niang G."/>
            <person name="Scheremetjew M."/>
            <person name="Finn R."/>
            <person name="Kale V."/>
            <person name="Holt S."/>
            <person name="Cochrane G."/>
            <person name="Meng A."/>
            <person name="Brown T."/>
            <person name="Cohen L."/>
        </authorList>
    </citation>
    <scope>NUCLEOTIDE SEQUENCE</scope>
    <source>
        <strain evidence="3">OF101</strain>
    </source>
</reference>
<dbReference type="PANTHER" id="PTHR47958">
    <property type="entry name" value="ATP-DEPENDENT RNA HELICASE DBP3"/>
    <property type="match status" value="1"/>
</dbReference>
<dbReference type="InterPro" id="IPR027417">
    <property type="entry name" value="P-loop_NTPase"/>
</dbReference>
<dbReference type="SMART" id="SM00490">
    <property type="entry name" value="HELICc"/>
    <property type="match status" value="1"/>
</dbReference>
<dbReference type="PROSITE" id="PS51194">
    <property type="entry name" value="HELICASE_CTER"/>
    <property type="match status" value="1"/>
</dbReference>
<dbReference type="CDD" id="cd18787">
    <property type="entry name" value="SF2_C_DEAD"/>
    <property type="match status" value="1"/>
</dbReference>
<evidence type="ECO:0000259" key="2">
    <source>
        <dbReference type="PROSITE" id="PS51194"/>
    </source>
</evidence>
<dbReference type="SUPFAM" id="SSF52540">
    <property type="entry name" value="P-loop containing nucleoside triphosphate hydrolases"/>
    <property type="match status" value="1"/>
</dbReference>
<dbReference type="InterPro" id="IPR001650">
    <property type="entry name" value="Helicase_C-like"/>
</dbReference>